<keyword evidence="2" id="KW-0695">RNA-directed DNA polymerase</keyword>
<evidence type="ECO:0000256" key="1">
    <source>
        <dbReference type="SAM" id="MobiDB-lite"/>
    </source>
</evidence>
<proteinExistence type="predicted"/>
<accession>A0A2U1KZB1</accession>
<evidence type="ECO:0000313" key="2">
    <source>
        <dbReference type="EMBL" id="PWA42102.1"/>
    </source>
</evidence>
<comment type="caution">
    <text evidence="2">The sequence shown here is derived from an EMBL/GenBank/DDBJ whole genome shotgun (WGS) entry which is preliminary data.</text>
</comment>
<gene>
    <name evidence="2" type="ORF">CTI12_AA548330</name>
</gene>
<dbReference type="EMBL" id="PKPP01012619">
    <property type="protein sequence ID" value="PWA42102.1"/>
    <property type="molecule type" value="Genomic_DNA"/>
</dbReference>
<dbReference type="AlphaFoldDB" id="A0A2U1KZB1"/>
<feature type="region of interest" description="Disordered" evidence="1">
    <location>
        <begin position="185"/>
        <end position="214"/>
    </location>
</feature>
<dbReference type="Proteomes" id="UP000245207">
    <property type="component" value="Unassembled WGS sequence"/>
</dbReference>
<keyword evidence="2" id="KW-0548">Nucleotidyltransferase</keyword>
<evidence type="ECO:0000313" key="3">
    <source>
        <dbReference type="Proteomes" id="UP000245207"/>
    </source>
</evidence>
<dbReference type="GO" id="GO:0003964">
    <property type="term" value="F:RNA-directed DNA polymerase activity"/>
    <property type="evidence" value="ECO:0007669"/>
    <property type="project" value="UniProtKB-KW"/>
</dbReference>
<keyword evidence="3" id="KW-1185">Reference proteome</keyword>
<sequence>MVEKLKEAATGIDDNNINVIHETSAGLSTKIMNTSQDVPVETHSDSGALCLHRHLSDHRPILLREVQLDFGLTPFRFYHSWFDFAGFDDMIKLSWHSFSHSDTNGMIRFKKKLQDLKIIIRRWVKTKRLELSGILNHLQLPREHVLNCFIDGLKEEIQGMVRLFKPQSLREAYYLAKIHELTLSKTKPKDPTRTPKLSTPSIRKEKNHEELHKSADFRGINTEFQACLHSDAHNIIQSEEMLNAEISIALMENHDEKNVGATMHGN</sequence>
<feature type="compositionally biased region" description="Basic and acidic residues" evidence="1">
    <location>
        <begin position="202"/>
        <end position="214"/>
    </location>
</feature>
<name>A0A2U1KZB1_ARTAN</name>
<dbReference type="OrthoDB" id="1434596at2759"/>
<reference evidence="2 3" key="1">
    <citation type="journal article" date="2018" name="Mol. Plant">
        <title>The genome of Artemisia annua provides insight into the evolution of Asteraceae family and artemisinin biosynthesis.</title>
        <authorList>
            <person name="Shen Q."/>
            <person name="Zhang L."/>
            <person name="Liao Z."/>
            <person name="Wang S."/>
            <person name="Yan T."/>
            <person name="Shi P."/>
            <person name="Liu M."/>
            <person name="Fu X."/>
            <person name="Pan Q."/>
            <person name="Wang Y."/>
            <person name="Lv Z."/>
            <person name="Lu X."/>
            <person name="Zhang F."/>
            <person name="Jiang W."/>
            <person name="Ma Y."/>
            <person name="Chen M."/>
            <person name="Hao X."/>
            <person name="Li L."/>
            <person name="Tang Y."/>
            <person name="Lv G."/>
            <person name="Zhou Y."/>
            <person name="Sun X."/>
            <person name="Brodelius P.E."/>
            <person name="Rose J.K.C."/>
            <person name="Tang K."/>
        </authorList>
    </citation>
    <scope>NUCLEOTIDE SEQUENCE [LARGE SCALE GENOMIC DNA]</scope>
    <source>
        <strain evidence="3">cv. Huhao1</strain>
        <tissue evidence="2">Leaf</tissue>
    </source>
</reference>
<organism evidence="2 3">
    <name type="scientific">Artemisia annua</name>
    <name type="common">Sweet wormwood</name>
    <dbReference type="NCBI Taxonomy" id="35608"/>
    <lineage>
        <taxon>Eukaryota</taxon>
        <taxon>Viridiplantae</taxon>
        <taxon>Streptophyta</taxon>
        <taxon>Embryophyta</taxon>
        <taxon>Tracheophyta</taxon>
        <taxon>Spermatophyta</taxon>
        <taxon>Magnoliopsida</taxon>
        <taxon>eudicotyledons</taxon>
        <taxon>Gunneridae</taxon>
        <taxon>Pentapetalae</taxon>
        <taxon>asterids</taxon>
        <taxon>campanulids</taxon>
        <taxon>Asterales</taxon>
        <taxon>Asteraceae</taxon>
        <taxon>Asteroideae</taxon>
        <taxon>Anthemideae</taxon>
        <taxon>Artemisiinae</taxon>
        <taxon>Artemisia</taxon>
    </lineage>
</organism>
<protein>
    <submittedName>
        <fullName evidence="2">RNA-directed DNA polymerase, eukaryota, Reverse transcriptase zinc-binding domain protein</fullName>
    </submittedName>
</protein>
<keyword evidence="2" id="KW-0808">Transferase</keyword>